<dbReference type="InterPro" id="IPR001647">
    <property type="entry name" value="HTH_TetR"/>
</dbReference>
<evidence type="ECO:0000256" key="1">
    <source>
        <dbReference type="ARBA" id="ARBA00023125"/>
    </source>
</evidence>
<evidence type="ECO:0000256" key="2">
    <source>
        <dbReference type="PROSITE-ProRule" id="PRU00335"/>
    </source>
</evidence>
<accession>A0A069QF98</accession>
<dbReference type="PROSITE" id="PS01081">
    <property type="entry name" value="HTH_TETR_1"/>
    <property type="match status" value="1"/>
</dbReference>
<evidence type="ECO:0000313" key="4">
    <source>
        <dbReference type="EMBL" id="KDR51362.1"/>
    </source>
</evidence>
<dbReference type="EMBL" id="JNGW01000112">
    <property type="protein sequence ID" value="KDR51362.1"/>
    <property type="molecule type" value="Genomic_DNA"/>
</dbReference>
<reference evidence="4 5" key="1">
    <citation type="submission" date="2013-08" db="EMBL/GenBank/DDBJ databases">
        <authorList>
            <person name="Weinstock G."/>
            <person name="Sodergren E."/>
            <person name="Wylie T."/>
            <person name="Fulton L."/>
            <person name="Fulton R."/>
            <person name="Fronick C."/>
            <person name="O'Laughlin M."/>
            <person name="Godfrey J."/>
            <person name="Miner T."/>
            <person name="Herter B."/>
            <person name="Appelbaum E."/>
            <person name="Cordes M."/>
            <person name="Lek S."/>
            <person name="Wollam A."/>
            <person name="Pepin K.H."/>
            <person name="Palsikar V.B."/>
            <person name="Mitreva M."/>
            <person name="Wilson R.K."/>
        </authorList>
    </citation>
    <scope>NUCLEOTIDE SEQUENCE [LARGE SCALE GENOMIC DNA]</scope>
    <source>
        <strain evidence="4 5">ATCC 15930</strain>
    </source>
</reference>
<keyword evidence="5" id="KW-1185">Reference proteome</keyword>
<organism evidence="4 5">
    <name type="scientific">Hoylesella loescheii DSM 19665 = JCM 12249 = ATCC 15930</name>
    <dbReference type="NCBI Taxonomy" id="1122985"/>
    <lineage>
        <taxon>Bacteria</taxon>
        <taxon>Pseudomonadati</taxon>
        <taxon>Bacteroidota</taxon>
        <taxon>Bacteroidia</taxon>
        <taxon>Bacteroidales</taxon>
        <taxon>Prevotellaceae</taxon>
        <taxon>Hoylesella</taxon>
    </lineage>
</organism>
<sequence>MQVKKDDVRCRIISVAHDEFVRNGVKKTSMRTIAKRSGVALGNIYKYFESKDKILCAVLAPLLKALDEYMQYHNSSEHLVIDFSLVEQMQKQMMNRLLELIGKFRAELKLLFFNAEGTSLEGYRDRLTKQQTQLGMEYLQMLKQKYPQLHVDISPFLMYIVCSMWTAVLFEIVQHEELTEAEITKFFAEYFEFSVAGWRKLMKA</sequence>
<dbReference type="PROSITE" id="PS50977">
    <property type="entry name" value="HTH_TETR_2"/>
    <property type="match status" value="1"/>
</dbReference>
<gene>
    <name evidence="4" type="ORF">HMPREF1991_02587</name>
</gene>
<dbReference type="SUPFAM" id="SSF46689">
    <property type="entry name" value="Homeodomain-like"/>
    <property type="match status" value="1"/>
</dbReference>
<feature type="domain" description="HTH tetR-type" evidence="3">
    <location>
        <begin position="6"/>
        <end position="66"/>
    </location>
</feature>
<evidence type="ECO:0000313" key="5">
    <source>
        <dbReference type="Proteomes" id="UP000027442"/>
    </source>
</evidence>
<evidence type="ECO:0000259" key="3">
    <source>
        <dbReference type="PROSITE" id="PS50977"/>
    </source>
</evidence>
<keyword evidence="1 2" id="KW-0238">DNA-binding</keyword>
<dbReference type="Pfam" id="PF00440">
    <property type="entry name" value="TetR_N"/>
    <property type="match status" value="1"/>
</dbReference>
<dbReference type="GO" id="GO:0003677">
    <property type="term" value="F:DNA binding"/>
    <property type="evidence" value="ECO:0007669"/>
    <property type="project" value="UniProtKB-UniRule"/>
</dbReference>
<dbReference type="InterPro" id="IPR050624">
    <property type="entry name" value="HTH-type_Tx_Regulator"/>
</dbReference>
<comment type="caution">
    <text evidence="4">The sequence shown here is derived from an EMBL/GenBank/DDBJ whole genome shotgun (WGS) entry which is preliminary data.</text>
</comment>
<feature type="DNA-binding region" description="H-T-H motif" evidence="2">
    <location>
        <begin position="29"/>
        <end position="48"/>
    </location>
</feature>
<dbReference type="InterPro" id="IPR009057">
    <property type="entry name" value="Homeodomain-like_sf"/>
</dbReference>
<dbReference type="AlphaFoldDB" id="A0A069QF98"/>
<name>A0A069QF98_HOYLO</name>
<dbReference type="PANTHER" id="PTHR43479:SF11">
    <property type="entry name" value="ACREF_ENVCD OPERON REPRESSOR-RELATED"/>
    <property type="match status" value="1"/>
</dbReference>
<dbReference type="HOGENOM" id="CLU_069356_6_2_10"/>
<dbReference type="Proteomes" id="UP000027442">
    <property type="component" value="Unassembled WGS sequence"/>
</dbReference>
<protein>
    <submittedName>
        <fullName evidence="4">Transcriptional regulator, TetR family</fullName>
    </submittedName>
</protein>
<dbReference type="InterPro" id="IPR023772">
    <property type="entry name" value="DNA-bd_HTH_TetR-type_CS"/>
</dbReference>
<dbReference type="PATRIC" id="fig|1122985.7.peg.2677"/>
<dbReference type="PANTHER" id="PTHR43479">
    <property type="entry name" value="ACREF/ENVCD OPERON REPRESSOR-RELATED"/>
    <property type="match status" value="1"/>
</dbReference>
<dbReference type="Gene3D" id="1.10.357.10">
    <property type="entry name" value="Tetracycline Repressor, domain 2"/>
    <property type="match status" value="1"/>
</dbReference>
<dbReference type="RefSeq" id="WP_025789885.1">
    <property type="nucleotide sequence ID" value="NZ_KB899212.1"/>
</dbReference>
<proteinExistence type="predicted"/>
<dbReference type="PRINTS" id="PR00455">
    <property type="entry name" value="HTHTETR"/>
</dbReference>
<dbReference type="eggNOG" id="COG1309">
    <property type="taxonomic scope" value="Bacteria"/>
</dbReference>